<name>A0A382D650_9ZZZZ</name>
<protein>
    <recommendedName>
        <fullName evidence="2">MipA/OmpV family protein</fullName>
    </recommendedName>
</protein>
<organism evidence="1">
    <name type="scientific">marine metagenome</name>
    <dbReference type="NCBI Taxonomy" id="408172"/>
    <lineage>
        <taxon>unclassified sequences</taxon>
        <taxon>metagenomes</taxon>
        <taxon>ecological metagenomes</taxon>
    </lineage>
</organism>
<evidence type="ECO:0000313" key="1">
    <source>
        <dbReference type="EMBL" id="SVB33908.1"/>
    </source>
</evidence>
<proteinExistence type="predicted"/>
<sequence>MYIILLFLLVLPGTVTVGHAEWPYDDDDVGRRARPSAFGLGPRAGYDFDGDTFSVGAQLRIPVWRRNRIMVVPSGDVFDNGSGADWQMNVDLLVSPGSKGGFYGGLGFGRVEEGGRQKRELAVNQVLGLRLPLGRG</sequence>
<feature type="non-terminal residue" evidence="1">
    <location>
        <position position="136"/>
    </location>
</feature>
<dbReference type="AlphaFoldDB" id="A0A382D650"/>
<evidence type="ECO:0008006" key="2">
    <source>
        <dbReference type="Google" id="ProtNLM"/>
    </source>
</evidence>
<accession>A0A382D650</accession>
<gene>
    <name evidence="1" type="ORF">METZ01_LOCUS186762</name>
</gene>
<dbReference type="EMBL" id="UINC01037829">
    <property type="protein sequence ID" value="SVB33908.1"/>
    <property type="molecule type" value="Genomic_DNA"/>
</dbReference>
<reference evidence="1" key="1">
    <citation type="submission" date="2018-05" db="EMBL/GenBank/DDBJ databases">
        <authorList>
            <person name="Lanie J.A."/>
            <person name="Ng W.-L."/>
            <person name="Kazmierczak K.M."/>
            <person name="Andrzejewski T.M."/>
            <person name="Davidsen T.M."/>
            <person name="Wayne K.J."/>
            <person name="Tettelin H."/>
            <person name="Glass J.I."/>
            <person name="Rusch D."/>
            <person name="Podicherti R."/>
            <person name="Tsui H.-C.T."/>
            <person name="Winkler M.E."/>
        </authorList>
    </citation>
    <scope>NUCLEOTIDE SEQUENCE</scope>
</reference>